<proteinExistence type="predicted"/>
<evidence type="ECO:0000313" key="3">
    <source>
        <dbReference type="EMBL" id="KKM19666.1"/>
    </source>
</evidence>
<evidence type="ECO:0000259" key="2">
    <source>
        <dbReference type="Pfam" id="PF03050"/>
    </source>
</evidence>
<reference evidence="3" key="1">
    <citation type="journal article" date="2015" name="Nature">
        <title>Complex archaea that bridge the gap between prokaryotes and eukaryotes.</title>
        <authorList>
            <person name="Spang A."/>
            <person name="Saw J.H."/>
            <person name="Jorgensen S.L."/>
            <person name="Zaremba-Niedzwiedzka K."/>
            <person name="Martijn J."/>
            <person name="Lind A.E."/>
            <person name="van Eijk R."/>
            <person name="Schleper C."/>
            <person name="Guy L."/>
            <person name="Ettema T.J."/>
        </authorList>
    </citation>
    <scope>NUCLEOTIDE SEQUENCE</scope>
</reference>
<dbReference type="AlphaFoldDB" id="A0A0F9HW91"/>
<comment type="caution">
    <text evidence="3">The sequence shown here is derived from an EMBL/GenBank/DDBJ whole genome shotgun (WGS) entry which is preliminary data.</text>
</comment>
<gene>
    <name evidence="3" type="ORF">LCGC14_1653280</name>
</gene>
<feature type="domain" description="Transposase IS66 central" evidence="2">
    <location>
        <begin position="2"/>
        <end position="103"/>
    </location>
</feature>
<accession>A0A0F9HW91</accession>
<organism evidence="3">
    <name type="scientific">marine sediment metagenome</name>
    <dbReference type="NCBI Taxonomy" id="412755"/>
    <lineage>
        <taxon>unclassified sequences</taxon>
        <taxon>metagenomes</taxon>
        <taxon>ecological metagenomes</taxon>
    </lineage>
</organism>
<dbReference type="InterPro" id="IPR052344">
    <property type="entry name" value="Transposase-related"/>
</dbReference>
<dbReference type="InterPro" id="IPR004291">
    <property type="entry name" value="Transposase_IS66_central"/>
</dbReference>
<dbReference type="PANTHER" id="PTHR33678">
    <property type="entry name" value="BLL1576 PROTEIN"/>
    <property type="match status" value="1"/>
</dbReference>
<name>A0A0F9HW91_9ZZZZ</name>
<dbReference type="Pfam" id="PF03050">
    <property type="entry name" value="DDE_Tnp_IS66"/>
    <property type="match status" value="2"/>
</dbReference>
<sequence length="241" mass="29002">MRDIMERFEGTLNSDFFRAYDKFKDVEQQKCLGHLLSDIIELIVKLEKKNERIEKKLEEHEEAVKKEEHFEDTPKKRERSKKVEKLKEDQVKTLKERQRQNLKSLNQTIRLRSLFKAVFKHTVIGWKTDKFKRLTKDEAEEKLKEFILKLQEEGVVGADLEKLLKRCEKYEKKLFTYLKYEGMPPDNNEAERKPHPFVVQRKRSGGFKSPEVMRHYVIYLSLYMTCKVNEKDFDKLLDLNL</sequence>
<dbReference type="EMBL" id="LAZR01013936">
    <property type="protein sequence ID" value="KKM19666.1"/>
    <property type="molecule type" value="Genomic_DNA"/>
</dbReference>
<feature type="domain" description="Transposase IS66 central" evidence="2">
    <location>
        <begin position="133"/>
        <end position="213"/>
    </location>
</feature>
<evidence type="ECO:0000256" key="1">
    <source>
        <dbReference type="SAM" id="MobiDB-lite"/>
    </source>
</evidence>
<protein>
    <recommendedName>
        <fullName evidence="2">Transposase IS66 central domain-containing protein</fullName>
    </recommendedName>
</protein>
<feature type="region of interest" description="Disordered" evidence="1">
    <location>
        <begin position="64"/>
        <end position="83"/>
    </location>
</feature>